<dbReference type="InterPro" id="IPR030125">
    <property type="entry name" value="SPIN90/Ldb17"/>
</dbReference>
<name>A0A9P4LVJ8_9PEZI</name>
<dbReference type="PANTHER" id="PTHR13357:SF1">
    <property type="entry name" value="NCK-INTERACTING PROTEIN WITH SH3 DOMAIN"/>
    <property type="match status" value="1"/>
</dbReference>
<gene>
    <name evidence="2" type="ORF">K490DRAFT_46903</name>
</gene>
<keyword evidence="3" id="KW-1185">Reference proteome</keyword>
<evidence type="ECO:0000313" key="2">
    <source>
        <dbReference type="EMBL" id="KAF2085424.1"/>
    </source>
</evidence>
<proteinExistence type="predicted"/>
<dbReference type="OrthoDB" id="445362at2759"/>
<reference evidence="2" key="1">
    <citation type="journal article" date="2020" name="Stud. Mycol.">
        <title>101 Dothideomycetes genomes: a test case for predicting lifestyles and emergence of pathogens.</title>
        <authorList>
            <person name="Haridas S."/>
            <person name="Albert R."/>
            <person name="Binder M."/>
            <person name="Bloem J."/>
            <person name="Labutti K."/>
            <person name="Salamov A."/>
            <person name="Andreopoulos B."/>
            <person name="Baker S."/>
            <person name="Barry K."/>
            <person name="Bills G."/>
            <person name="Bluhm B."/>
            <person name="Cannon C."/>
            <person name="Castanera R."/>
            <person name="Culley D."/>
            <person name="Daum C."/>
            <person name="Ezra D."/>
            <person name="Gonzalez J."/>
            <person name="Henrissat B."/>
            <person name="Kuo A."/>
            <person name="Liang C."/>
            <person name="Lipzen A."/>
            <person name="Lutzoni F."/>
            <person name="Magnuson J."/>
            <person name="Mondo S."/>
            <person name="Nolan M."/>
            <person name="Ohm R."/>
            <person name="Pangilinan J."/>
            <person name="Park H.-J."/>
            <person name="Ramirez L."/>
            <person name="Alfaro M."/>
            <person name="Sun H."/>
            <person name="Tritt A."/>
            <person name="Yoshinaga Y."/>
            <person name="Zwiers L.-H."/>
            <person name="Turgeon B."/>
            <person name="Goodwin S."/>
            <person name="Spatafora J."/>
            <person name="Crous P."/>
            <person name="Grigoriev I."/>
        </authorList>
    </citation>
    <scope>NUCLEOTIDE SEQUENCE</scope>
    <source>
        <strain evidence="2">CBS 121410</strain>
    </source>
</reference>
<dbReference type="GO" id="GO:0000147">
    <property type="term" value="P:actin cortical patch assembly"/>
    <property type="evidence" value="ECO:0007669"/>
    <property type="project" value="TreeGrafter"/>
</dbReference>
<dbReference type="Pfam" id="PF09431">
    <property type="entry name" value="SPIN90_LRD"/>
    <property type="match status" value="1"/>
</dbReference>
<organism evidence="2 3">
    <name type="scientific">Saccharata proteae CBS 121410</name>
    <dbReference type="NCBI Taxonomy" id="1314787"/>
    <lineage>
        <taxon>Eukaryota</taxon>
        <taxon>Fungi</taxon>
        <taxon>Dikarya</taxon>
        <taxon>Ascomycota</taxon>
        <taxon>Pezizomycotina</taxon>
        <taxon>Dothideomycetes</taxon>
        <taxon>Dothideomycetes incertae sedis</taxon>
        <taxon>Botryosphaeriales</taxon>
        <taxon>Saccharataceae</taxon>
        <taxon>Saccharata</taxon>
    </lineage>
</organism>
<dbReference type="GO" id="GO:0051666">
    <property type="term" value="P:actin cortical patch localization"/>
    <property type="evidence" value="ECO:0007669"/>
    <property type="project" value="TreeGrafter"/>
</dbReference>
<dbReference type="GO" id="GO:0030479">
    <property type="term" value="C:actin cortical patch"/>
    <property type="evidence" value="ECO:0007669"/>
    <property type="project" value="TreeGrafter"/>
</dbReference>
<protein>
    <recommendedName>
        <fullName evidence="1">SPIN90/Ldb17 leucine-rich domain-containing protein</fullName>
    </recommendedName>
</protein>
<dbReference type="Proteomes" id="UP000799776">
    <property type="component" value="Unassembled WGS sequence"/>
</dbReference>
<dbReference type="EMBL" id="ML978731">
    <property type="protein sequence ID" value="KAF2085424.1"/>
    <property type="molecule type" value="Genomic_DNA"/>
</dbReference>
<comment type="caution">
    <text evidence="2">The sequence shown here is derived from an EMBL/GenBank/DDBJ whole genome shotgun (WGS) entry which is preliminary data.</text>
</comment>
<dbReference type="AlphaFoldDB" id="A0A9P4LVJ8"/>
<evidence type="ECO:0000259" key="1">
    <source>
        <dbReference type="Pfam" id="PF09431"/>
    </source>
</evidence>
<dbReference type="GO" id="GO:0006897">
    <property type="term" value="P:endocytosis"/>
    <property type="evidence" value="ECO:0007669"/>
    <property type="project" value="TreeGrafter"/>
</dbReference>
<feature type="domain" description="SPIN90/Ldb17 leucine-rich" evidence="1">
    <location>
        <begin position="186"/>
        <end position="324"/>
    </location>
</feature>
<dbReference type="PANTHER" id="PTHR13357">
    <property type="entry name" value="SH3 ADAPTER PROTEIN SPIN90 NCK INTERACTING PROTEIN WITH SH3 DOMAIN"/>
    <property type="match status" value="1"/>
</dbReference>
<evidence type="ECO:0000313" key="3">
    <source>
        <dbReference type="Proteomes" id="UP000799776"/>
    </source>
</evidence>
<sequence>MEFEVFYSLDDAEQFWDELDDIIAAPCQTNELIDNALRSYLSFATNFKEEYLQTEDDVELCARKLFQSTLFTAHKDYVRRQFIAGLLQEDELPTLHLITAFLLCDGTTFEDSLKILQAEGAFPRLVELIQRYTEEEHRDFHRMLLQLTYEMSRIQRLTSEDLSAVDDTFVLSLFQTVEELFNDPNDPYCYHVIRILLVLNEQYFVVNMSSPATPLTNRVIKALCTHGHVYKTFGENMILLLNREVEISLTLLILKLLYLVFLNDKTCEYFYTNDLHVLIDIIIRNLLDLPSDSPSATAVRHTYLRVLHPLLANSQVNRPPHYKPVELLRLLDSLSETNQNSSWRHFDPTDETTVRLARRCADVSWLKRRASTSSPVGDGADADRGHQAVAQRMLGMSVPAAGESALSVLEVAAHMEKPGVLVPSRERDE</sequence>
<accession>A0A9P4LVJ8</accession>
<dbReference type="GO" id="GO:0071933">
    <property type="term" value="F:Arp2/3 complex binding"/>
    <property type="evidence" value="ECO:0007669"/>
    <property type="project" value="TreeGrafter"/>
</dbReference>
<dbReference type="InterPro" id="IPR018556">
    <property type="entry name" value="SPIN90/Ldb17_LRD"/>
</dbReference>